<comment type="caution">
    <text evidence="3">The sequence shown here is derived from an EMBL/GenBank/DDBJ whole genome shotgun (WGS) entry which is preliminary data.</text>
</comment>
<organism evidence="3 4">
    <name type="scientific">Pontibacter arcticus</name>
    <dbReference type="NCBI Taxonomy" id="2080288"/>
    <lineage>
        <taxon>Bacteria</taxon>
        <taxon>Pseudomonadati</taxon>
        <taxon>Bacteroidota</taxon>
        <taxon>Cytophagia</taxon>
        <taxon>Cytophagales</taxon>
        <taxon>Hymenobacteraceae</taxon>
        <taxon>Pontibacter</taxon>
    </lineage>
</organism>
<reference evidence="3 4" key="2">
    <citation type="submission" date="2018-07" db="EMBL/GenBank/DDBJ databases">
        <title>Pontibacter sp. 2b14 genomic sequence and assembly.</title>
        <authorList>
            <person name="Du Z.-J."/>
        </authorList>
    </citation>
    <scope>NUCLEOTIDE SEQUENCE [LARGE SCALE GENOMIC DNA]</scope>
    <source>
        <strain evidence="3 4">2b14</strain>
    </source>
</reference>
<feature type="transmembrane region" description="Helical" evidence="1">
    <location>
        <begin position="224"/>
        <end position="242"/>
    </location>
</feature>
<keyword evidence="1" id="KW-0472">Membrane</keyword>
<feature type="transmembrane region" description="Helical" evidence="1">
    <location>
        <begin position="30"/>
        <end position="51"/>
    </location>
</feature>
<feature type="transmembrane region" description="Helical" evidence="1">
    <location>
        <begin position="197"/>
        <end position="217"/>
    </location>
</feature>
<feature type="transmembrane region" description="Helical" evidence="1">
    <location>
        <begin position="174"/>
        <end position="191"/>
    </location>
</feature>
<evidence type="ECO:0000313" key="4">
    <source>
        <dbReference type="Proteomes" id="UP000251692"/>
    </source>
</evidence>
<evidence type="ECO:0000313" key="3">
    <source>
        <dbReference type="EMBL" id="RAU83224.1"/>
    </source>
</evidence>
<gene>
    <name evidence="3" type="ORF">DP923_08385</name>
</gene>
<dbReference type="Pfam" id="PF02517">
    <property type="entry name" value="Rce1-like"/>
    <property type="match status" value="1"/>
</dbReference>
<dbReference type="GO" id="GO:0008237">
    <property type="term" value="F:metallopeptidase activity"/>
    <property type="evidence" value="ECO:0007669"/>
    <property type="project" value="UniProtKB-KW"/>
</dbReference>
<evidence type="ECO:0000259" key="2">
    <source>
        <dbReference type="Pfam" id="PF02517"/>
    </source>
</evidence>
<dbReference type="Proteomes" id="UP000251692">
    <property type="component" value="Unassembled WGS sequence"/>
</dbReference>
<sequence>MANIILTSFVQLAIILPILFFFIREKNKSAYFRLFLFVVIFIVYSIVLHFPRYYDQADFIGGTWNWSGKILATLFGIVCYILFKRYFTQHNYFTLRQNKSTIKSTVLASLALVVIAIISGYTLKQKELNFETLAFQLTMPGLDEEILFRGVLLGLLLTILSDKSAIGKFNFGNPSLLIISILFGLVHGLGFEHDQQIYFHFFNIFSTGLTGYGLGWIAINSRSILLPAVTHNLFNFLLNFISMI</sequence>
<keyword evidence="3" id="KW-0645">Protease</keyword>
<keyword evidence="3" id="KW-0378">Hydrolase</keyword>
<keyword evidence="1" id="KW-1133">Transmembrane helix</keyword>
<dbReference type="EMBL" id="QMDV01000002">
    <property type="protein sequence ID" value="RAU83224.1"/>
    <property type="molecule type" value="Genomic_DNA"/>
</dbReference>
<feature type="domain" description="CAAX prenyl protease 2/Lysostaphin resistance protein A-like" evidence="2">
    <location>
        <begin position="133"/>
        <end position="237"/>
    </location>
</feature>
<name>A0A364RG15_9BACT</name>
<keyword evidence="4" id="KW-1185">Reference proteome</keyword>
<keyword evidence="1" id="KW-0812">Transmembrane</keyword>
<protein>
    <submittedName>
        <fullName evidence="3">CPBP family intramembrane metalloprotease</fullName>
    </submittedName>
</protein>
<accession>A0A364RG15</accession>
<evidence type="ECO:0000256" key="1">
    <source>
        <dbReference type="SAM" id="Phobius"/>
    </source>
</evidence>
<feature type="transmembrane region" description="Helical" evidence="1">
    <location>
        <begin position="63"/>
        <end position="83"/>
    </location>
</feature>
<dbReference type="GO" id="GO:0080120">
    <property type="term" value="P:CAAX-box protein maturation"/>
    <property type="evidence" value="ECO:0007669"/>
    <property type="project" value="UniProtKB-ARBA"/>
</dbReference>
<dbReference type="InterPro" id="IPR003675">
    <property type="entry name" value="Rce1/LyrA-like_dom"/>
</dbReference>
<feature type="transmembrane region" description="Helical" evidence="1">
    <location>
        <begin position="104"/>
        <end position="123"/>
    </location>
</feature>
<dbReference type="GO" id="GO:0004175">
    <property type="term" value="F:endopeptidase activity"/>
    <property type="evidence" value="ECO:0007669"/>
    <property type="project" value="UniProtKB-ARBA"/>
</dbReference>
<dbReference type="GO" id="GO:0006508">
    <property type="term" value="P:proteolysis"/>
    <property type="evidence" value="ECO:0007669"/>
    <property type="project" value="UniProtKB-KW"/>
</dbReference>
<keyword evidence="3" id="KW-0482">Metalloprotease</keyword>
<feature type="transmembrane region" description="Helical" evidence="1">
    <location>
        <begin position="6"/>
        <end position="23"/>
    </location>
</feature>
<dbReference type="AlphaFoldDB" id="A0A364RG15"/>
<proteinExistence type="predicted"/>
<reference evidence="3 4" key="1">
    <citation type="submission" date="2018-06" db="EMBL/GenBank/DDBJ databases">
        <authorList>
            <person name="Liu Z.-W."/>
        </authorList>
    </citation>
    <scope>NUCLEOTIDE SEQUENCE [LARGE SCALE GENOMIC DNA]</scope>
    <source>
        <strain evidence="3 4">2b14</strain>
    </source>
</reference>